<dbReference type="InterPro" id="IPR016787">
    <property type="entry name" value="UCP021328"/>
</dbReference>
<dbReference type="EMBL" id="OY569118">
    <property type="protein sequence ID" value="CAJ1004441.1"/>
    <property type="molecule type" value="Genomic_DNA"/>
</dbReference>
<dbReference type="Proteomes" id="UP001189619">
    <property type="component" value="Chromosome"/>
</dbReference>
<organism evidence="1 2">
    <name type="scientific">Brevibacillus aydinogluensis</name>
    <dbReference type="NCBI Taxonomy" id="927786"/>
    <lineage>
        <taxon>Bacteria</taxon>
        <taxon>Bacillati</taxon>
        <taxon>Bacillota</taxon>
        <taxon>Bacilli</taxon>
        <taxon>Bacillales</taxon>
        <taxon>Paenibacillaceae</taxon>
        <taxon>Brevibacillus</taxon>
    </lineage>
</organism>
<dbReference type="AlphaFoldDB" id="A0AA48MDR7"/>
<evidence type="ECO:0000313" key="1">
    <source>
        <dbReference type="EMBL" id="CAJ1004441.1"/>
    </source>
</evidence>
<keyword evidence="2" id="KW-1185">Reference proteome</keyword>
<name>A0AA48MDR7_9BACL</name>
<dbReference type="RefSeq" id="WP_029098109.1">
    <property type="nucleotide sequence ID" value="NZ_JAUSVZ010000033.1"/>
</dbReference>
<dbReference type="PIRSF" id="PIRSF021328">
    <property type="entry name" value="UCP021328"/>
    <property type="match status" value="1"/>
</dbReference>
<reference evidence="1" key="1">
    <citation type="submission" date="2023-07" db="EMBL/GenBank/DDBJ databases">
        <authorList>
            <person name="Ivanov I."/>
            <person name="Teneva D."/>
            <person name="Stoikov I."/>
        </authorList>
    </citation>
    <scope>NUCLEOTIDE SEQUENCE</scope>
    <source>
        <strain evidence="1">4475</strain>
    </source>
</reference>
<accession>A0AA48MDR7</accession>
<gene>
    <name evidence="1" type="ORF">BSPP4475_19305</name>
</gene>
<sequence length="136" mass="16013">MKLTVFHDGQFWVGVVEEVVNGKLRAGRYLFGSEPKDQEVLEFVNTKLLEFMSGLSEHLSVEKRQPRKINPKRLARQAAREMKANGVSTYAQAALQLEYEKRKKEKQILSKARREELKEYKRELKRKKAKEKHRGR</sequence>
<proteinExistence type="predicted"/>
<dbReference type="KEGG" id="bayd:BSPP4475_19305"/>
<dbReference type="Pfam" id="PF11208">
    <property type="entry name" value="DUF2992"/>
    <property type="match status" value="1"/>
</dbReference>
<evidence type="ECO:0000313" key="2">
    <source>
        <dbReference type="Proteomes" id="UP001189619"/>
    </source>
</evidence>
<protein>
    <submittedName>
        <fullName evidence="1">DUF2992 domain-containing protein</fullName>
    </submittedName>
</protein>